<feature type="compositionally biased region" description="Low complexity" evidence="1">
    <location>
        <begin position="916"/>
        <end position="927"/>
    </location>
</feature>
<name>A0ABY7G391_MYAAR</name>
<feature type="region of interest" description="Disordered" evidence="1">
    <location>
        <begin position="601"/>
        <end position="701"/>
    </location>
</feature>
<feature type="compositionally biased region" description="Polar residues" evidence="1">
    <location>
        <begin position="1057"/>
        <end position="1068"/>
    </location>
</feature>
<feature type="compositionally biased region" description="Polar residues" evidence="1">
    <location>
        <begin position="1415"/>
        <end position="1429"/>
    </location>
</feature>
<feature type="compositionally biased region" description="Low complexity" evidence="1">
    <location>
        <begin position="1434"/>
        <end position="1448"/>
    </location>
</feature>
<feature type="region of interest" description="Disordered" evidence="1">
    <location>
        <begin position="1053"/>
        <end position="1112"/>
    </location>
</feature>
<proteinExistence type="predicted"/>
<feature type="compositionally biased region" description="Polar residues" evidence="1">
    <location>
        <begin position="1075"/>
        <end position="1110"/>
    </location>
</feature>
<feature type="region of interest" description="Disordered" evidence="1">
    <location>
        <begin position="1415"/>
        <end position="1461"/>
    </location>
</feature>
<evidence type="ECO:0000313" key="3">
    <source>
        <dbReference type="Proteomes" id="UP001164746"/>
    </source>
</evidence>
<reference evidence="2" key="1">
    <citation type="submission" date="2022-11" db="EMBL/GenBank/DDBJ databases">
        <title>Centuries of genome instability and evolution in soft-shell clam transmissible cancer (bioRxiv).</title>
        <authorList>
            <person name="Hart S.F.M."/>
            <person name="Yonemitsu M.A."/>
            <person name="Giersch R.M."/>
            <person name="Beal B.F."/>
            <person name="Arriagada G."/>
            <person name="Davis B.W."/>
            <person name="Ostrander E.A."/>
            <person name="Goff S.P."/>
            <person name="Metzger M.J."/>
        </authorList>
    </citation>
    <scope>NUCLEOTIDE SEQUENCE</scope>
    <source>
        <strain evidence="2">MELC-2E11</strain>
        <tissue evidence="2">Siphon/mantle</tissue>
    </source>
</reference>
<feature type="compositionally biased region" description="Polar residues" evidence="1">
    <location>
        <begin position="568"/>
        <end position="581"/>
    </location>
</feature>
<gene>
    <name evidence="2" type="ORF">MAR_014622</name>
</gene>
<sequence>MHGGGFGSFLPKFDPSSSPAGFNLDPSTIAGISSGQTIYLTGDVGDQVLSGVPLNVVSPDQLNQGQHQGNEPRFVTQNEEFTALGQIGKQVRVLDTSQSGGGSSTTNAQGNNMGMLPHLGSGAIDMSNIHGSGPIEIVGVADLTNVDAQGNPVFSFNPGSGHASELAALNSALHGTAVDMTNFLPPTFEKDPASAQNSGLGTSGRGFGIGSNIPSPHDINQQLDIILNEGTNQSGSDMSTIIGDMRIGIGSVNRMVDSLGNSASSSSHNSLVDMVNPSSLSSLTSGTIITQEQLLQMLRQDMNTNQNVVHNDPPMMTSSLASEMGAGLGNEYTPVDMTNFLPPLNAGIHTEPPSVSVDGMDASVATSVNHGLFGNQRQSKVVDGMDASSKSSMDLPLGHQTRAASVDGMDMAVHSNVDAGPFGSEQQSVTSDGADMSLISQRNVGGISNHKTVTNVDGSDGTFTVTNDVLGLSKTNTVNIDGGDITVNTNVELGTLGSAEHEMSMDGSHISGIPPPPMQPAFSWMPAATTSAGAVQSASHTVGDTSTGGVALDNAISDSSFPFINETPMSPTEQGTSSISKSGGEATPNVIPDISMSFNDMPSTGAVNVRGPTVSQTSSSVSNTERVASDKSDTTMSFHRASPMSTSLRTESSRSQSLQEGTSFVSKLGEEPTYNESSASTIFSGQPQFGGQNDKGPNDSQTVRSEIHGGNSGVVATYIVSSDAPMSFNGLSSMAASNEILSPINPNVRTRSTMDESISNVGLNQSQLDRNFPSGIDILDGQTSALSGSEATGMDTSVVQPSQSLFMNVNLQTTSNNASLDNSNNPKNNQMRLLGQPETGNVNQAINNAQTNVANPDEPHVNDLTADGIYPFEGSFDARDATLAEGKPAIMDMTAIMETQTNINDTLHLENTFDPTTTSNDISNTSDGAGPPLTGTNGGPITNMVGAKPKVEENTPVGSEIGLVAVGTGKGGSVSPNLVLHKNPAFKRQVAPADAGGGFSIGGNEINSVLNKISLPDKAFIPQKSDNVVADTPKVQKPVDMSSFVPPEIERSAEPQAVSQFQSVNKPTSEGVGHTASSAFKDSSSQIRDSSHVQSQTRNIPSRAVSNFNPLQGVRDTSFPNWAAGLQMTDGGASVSNKVASAIQQMKAANSGQSNGQNSIRTTAWSSSGSDLTGGVALPGSVAVRLPQQNLAMAVTLPPQTEQAQPIVGSIFGNSVVKTPKKISQKFIESSGLMTEPEVDFMTSFLNPTYPNTPSRTFNRGRQNVQIVPLGSDVSKVEQNSNNMFIVGRGQGGPSEPTVDQFGVADIYRRKQQLNSNQWNTFMNSISVGATNRRNSLPPYQTQNVIGTSETRPLNTRSDLVAANPKPALVVEPKPVVTNRRQLFNTGVGSNAITTLFEAPGRTGHKSVSISLFPSSRSSKATSNANRNAVTAKGSQSVSSNVFSRSGGEQMATRNTLGLRDETQGQFDPVVMSTSDVQRQILNKFVSQQPTAANSNQFAKSLKQGLDSGAKGLSIMDEGFQATGTNPIVEPKRQSFGFKTNEQGLRNTGSTADHSDFKLGKSIMISDGVIPDFVMDPSKGTVTATDLKNMASGGFRLGQPVSMRKNTDSTMTNIGTSSNLKPLIETNMNSNTQTNLADLSNQGGASTSMSNAFNNFLTQTQHGQGNVVPGGQMIEPTKFTSGNRPAVFGPANGDERTASRVIARINKPAKAMRMGILGPVHECRYRPDPSSKYFFLHKDGKVEHRLRCAIGTAFDEMTCECSIRVTDHDDCLEVHMDFNNGMVEDSSVNNLPIGNENVEITNSSSPLAGIALFGGDGKLTIWRYQNYDFRDHIMLKVQFRPGPGGDRVQSLISNCGKDAPSVAILYDGQLQEVVLVLQTDNDTLKELRFVINPNEWNDVTYIYDGQEFIGIVNGVRRYVSRQDPHLLGIIGGEIKSVKTKGIIEIRHAPLILGQCPLFGNYIGAMVDIQVYTCIPRDFRLE</sequence>
<accession>A0ABY7G391</accession>
<dbReference type="EMBL" id="CP111026">
    <property type="protein sequence ID" value="WAR28918.1"/>
    <property type="molecule type" value="Genomic_DNA"/>
</dbReference>
<feature type="region of interest" description="Disordered" evidence="1">
    <location>
        <begin position="916"/>
        <end position="938"/>
    </location>
</feature>
<organism evidence="2 3">
    <name type="scientific">Mya arenaria</name>
    <name type="common">Soft-shell clam</name>
    <dbReference type="NCBI Taxonomy" id="6604"/>
    <lineage>
        <taxon>Eukaryota</taxon>
        <taxon>Metazoa</taxon>
        <taxon>Spiralia</taxon>
        <taxon>Lophotrochozoa</taxon>
        <taxon>Mollusca</taxon>
        <taxon>Bivalvia</taxon>
        <taxon>Autobranchia</taxon>
        <taxon>Heteroconchia</taxon>
        <taxon>Euheterodonta</taxon>
        <taxon>Imparidentia</taxon>
        <taxon>Neoheterodontei</taxon>
        <taxon>Myida</taxon>
        <taxon>Myoidea</taxon>
        <taxon>Myidae</taxon>
        <taxon>Mya</taxon>
    </lineage>
</organism>
<protein>
    <submittedName>
        <fullName evidence="2">NRP-like protein</fullName>
    </submittedName>
</protein>
<feature type="region of interest" description="Disordered" evidence="1">
    <location>
        <begin position="568"/>
        <end position="587"/>
    </location>
</feature>
<feature type="compositionally biased region" description="Polar residues" evidence="1">
    <location>
        <begin position="643"/>
        <end position="665"/>
    </location>
</feature>
<keyword evidence="3" id="KW-1185">Reference proteome</keyword>
<dbReference type="Proteomes" id="UP001164746">
    <property type="component" value="Chromosome 15"/>
</dbReference>
<evidence type="ECO:0000256" key="1">
    <source>
        <dbReference type="SAM" id="MobiDB-lite"/>
    </source>
</evidence>
<feature type="compositionally biased region" description="Polar residues" evidence="1">
    <location>
        <begin position="674"/>
        <end position="691"/>
    </location>
</feature>
<feature type="compositionally biased region" description="Low complexity" evidence="1">
    <location>
        <begin position="613"/>
        <end position="622"/>
    </location>
</feature>
<evidence type="ECO:0000313" key="2">
    <source>
        <dbReference type="EMBL" id="WAR28918.1"/>
    </source>
</evidence>